<dbReference type="InterPro" id="IPR000276">
    <property type="entry name" value="GPCR_Rhodpsn"/>
</dbReference>
<dbReference type="Pfam" id="PF00001">
    <property type="entry name" value="7tm_1"/>
    <property type="match status" value="1"/>
</dbReference>
<evidence type="ECO:0000256" key="9">
    <source>
        <dbReference type="SAM" id="Phobius"/>
    </source>
</evidence>
<evidence type="ECO:0000313" key="12">
    <source>
        <dbReference type="Proteomes" id="UP000749559"/>
    </source>
</evidence>
<evidence type="ECO:0000259" key="10">
    <source>
        <dbReference type="PROSITE" id="PS50262"/>
    </source>
</evidence>
<dbReference type="InterPro" id="IPR017452">
    <property type="entry name" value="GPCR_Rhodpsn_7TM"/>
</dbReference>
<feature type="transmembrane region" description="Helical" evidence="9">
    <location>
        <begin position="131"/>
        <end position="149"/>
    </location>
</feature>
<dbReference type="GO" id="GO:0005886">
    <property type="term" value="C:plasma membrane"/>
    <property type="evidence" value="ECO:0007669"/>
    <property type="project" value="TreeGrafter"/>
</dbReference>
<comment type="caution">
    <text evidence="11">The sequence shown here is derived from an EMBL/GenBank/DDBJ whole genome shotgun (WGS) entry which is preliminary data.</text>
</comment>
<proteinExistence type="inferred from homology"/>
<comment type="similarity">
    <text evidence="8">Belongs to the G-protein coupled receptor 1 family.</text>
</comment>
<dbReference type="Proteomes" id="UP000749559">
    <property type="component" value="Unassembled WGS sequence"/>
</dbReference>
<reference evidence="11" key="1">
    <citation type="submission" date="2022-03" db="EMBL/GenBank/DDBJ databases">
        <authorList>
            <person name="Martin C."/>
        </authorList>
    </citation>
    <scope>NUCLEOTIDE SEQUENCE</scope>
</reference>
<dbReference type="Gene3D" id="1.20.1070.10">
    <property type="entry name" value="Rhodopsin 7-helix transmembrane proteins"/>
    <property type="match status" value="1"/>
</dbReference>
<evidence type="ECO:0000256" key="6">
    <source>
        <dbReference type="ARBA" id="ARBA00023170"/>
    </source>
</evidence>
<feature type="transmembrane region" description="Helical" evidence="9">
    <location>
        <begin position="212"/>
        <end position="239"/>
    </location>
</feature>
<dbReference type="PROSITE" id="PS50262">
    <property type="entry name" value="G_PROTEIN_RECEP_F1_2"/>
    <property type="match status" value="1"/>
</dbReference>
<name>A0A8S4NRH0_OWEFU</name>
<evidence type="ECO:0000256" key="2">
    <source>
        <dbReference type="ARBA" id="ARBA00022692"/>
    </source>
</evidence>
<keyword evidence="4 8" id="KW-0297">G-protein coupled receptor</keyword>
<keyword evidence="2 8" id="KW-0812">Transmembrane</keyword>
<protein>
    <recommendedName>
        <fullName evidence="10">G-protein coupled receptors family 1 profile domain-containing protein</fullName>
    </recommendedName>
</protein>
<gene>
    <name evidence="11" type="ORF">OFUS_LOCUS9315</name>
</gene>
<evidence type="ECO:0000256" key="1">
    <source>
        <dbReference type="ARBA" id="ARBA00004141"/>
    </source>
</evidence>
<feature type="transmembrane region" description="Helical" evidence="9">
    <location>
        <begin position="320"/>
        <end position="339"/>
    </location>
</feature>
<dbReference type="OrthoDB" id="9990906at2759"/>
<dbReference type="PANTHER" id="PTHR24243">
    <property type="entry name" value="G-PROTEIN COUPLED RECEPTOR"/>
    <property type="match status" value="1"/>
</dbReference>
<keyword evidence="7 8" id="KW-0807">Transducer</keyword>
<keyword evidence="3 9" id="KW-1133">Transmembrane helix</keyword>
<evidence type="ECO:0000256" key="4">
    <source>
        <dbReference type="ARBA" id="ARBA00023040"/>
    </source>
</evidence>
<dbReference type="AlphaFoldDB" id="A0A8S4NRH0"/>
<dbReference type="CDD" id="cd14978">
    <property type="entry name" value="7tmA_FMRFamide_R-like"/>
    <property type="match status" value="1"/>
</dbReference>
<dbReference type="PRINTS" id="PR00237">
    <property type="entry name" value="GPCRRHODOPSN"/>
</dbReference>
<dbReference type="EMBL" id="CAIIXF020000005">
    <property type="protein sequence ID" value="CAH1782918.1"/>
    <property type="molecule type" value="Genomic_DNA"/>
</dbReference>
<sequence>MNSSAAISDEEIVDLESNDTILMFDSDYMDILLNMSGSTSDEMIDHRVIADIVKSVNLYCIPFIVLAGIIGNSLSLLVFTCSHLKRVSSSVYLSALSITDTGLLVMIFIVWLESVNVSTYHKNGWCQLVEYMSHVCAFLSVWFIISFTVERYIAIFHPGRSQEMCTTKRSIGVVILMVFIGCSGYLSIIWTVHAQKFGRFYMCIALPQYRHLLTGVATANVVLNLIVPIVAIAVLNMLITQKIAAFYNTKTFIENEVHGRRERNTSYRTQITVTRILLIVSSVYLMLNMPFYCIQLHLFMMNHVKDTWTPSPSESLWRCLFQIVHYVSFSIKFYLYTLYSTRFRYSLKGLFTKYKFIWSKRMDSTIRRRRSPTTERDTFAMMEFY</sequence>
<feature type="transmembrane region" description="Helical" evidence="9">
    <location>
        <begin position="276"/>
        <end position="300"/>
    </location>
</feature>
<dbReference type="PROSITE" id="PS00237">
    <property type="entry name" value="G_PROTEIN_RECEP_F1_1"/>
    <property type="match status" value="1"/>
</dbReference>
<feature type="transmembrane region" description="Helical" evidence="9">
    <location>
        <begin position="91"/>
        <end position="111"/>
    </location>
</feature>
<feature type="transmembrane region" description="Helical" evidence="9">
    <location>
        <begin position="56"/>
        <end position="79"/>
    </location>
</feature>
<evidence type="ECO:0000313" key="11">
    <source>
        <dbReference type="EMBL" id="CAH1782918.1"/>
    </source>
</evidence>
<keyword evidence="6 8" id="KW-0675">Receptor</keyword>
<feature type="domain" description="G-protein coupled receptors family 1 profile" evidence="10">
    <location>
        <begin position="71"/>
        <end position="336"/>
    </location>
</feature>
<evidence type="ECO:0000256" key="7">
    <source>
        <dbReference type="ARBA" id="ARBA00023224"/>
    </source>
</evidence>
<dbReference type="SUPFAM" id="SSF81321">
    <property type="entry name" value="Family A G protein-coupled receptor-like"/>
    <property type="match status" value="1"/>
</dbReference>
<feature type="transmembrane region" description="Helical" evidence="9">
    <location>
        <begin position="170"/>
        <end position="192"/>
    </location>
</feature>
<evidence type="ECO:0000256" key="5">
    <source>
        <dbReference type="ARBA" id="ARBA00023136"/>
    </source>
</evidence>
<dbReference type="GO" id="GO:0004930">
    <property type="term" value="F:G protein-coupled receptor activity"/>
    <property type="evidence" value="ECO:0007669"/>
    <property type="project" value="UniProtKB-KW"/>
</dbReference>
<keyword evidence="5 9" id="KW-0472">Membrane</keyword>
<accession>A0A8S4NRH0</accession>
<keyword evidence="12" id="KW-1185">Reference proteome</keyword>
<dbReference type="PANTHER" id="PTHR24243:SF230">
    <property type="entry name" value="G-PROTEIN COUPLED RECEPTORS FAMILY 1 PROFILE DOMAIN-CONTAINING PROTEIN"/>
    <property type="match status" value="1"/>
</dbReference>
<evidence type="ECO:0000256" key="3">
    <source>
        <dbReference type="ARBA" id="ARBA00022989"/>
    </source>
</evidence>
<organism evidence="11 12">
    <name type="scientific">Owenia fusiformis</name>
    <name type="common">Polychaete worm</name>
    <dbReference type="NCBI Taxonomy" id="6347"/>
    <lineage>
        <taxon>Eukaryota</taxon>
        <taxon>Metazoa</taxon>
        <taxon>Spiralia</taxon>
        <taxon>Lophotrochozoa</taxon>
        <taxon>Annelida</taxon>
        <taxon>Polychaeta</taxon>
        <taxon>Sedentaria</taxon>
        <taxon>Canalipalpata</taxon>
        <taxon>Sabellida</taxon>
        <taxon>Oweniida</taxon>
        <taxon>Oweniidae</taxon>
        <taxon>Owenia</taxon>
    </lineage>
</organism>
<evidence type="ECO:0000256" key="8">
    <source>
        <dbReference type="RuleBase" id="RU000688"/>
    </source>
</evidence>
<comment type="subcellular location">
    <subcellularLocation>
        <location evidence="1">Membrane</location>
        <topology evidence="1">Multi-pass membrane protein</topology>
    </subcellularLocation>
</comment>